<sequence>MACMDGYDRDRGSDRDFPVVRSAGGVAVCYAREKRRTSNITFIWSQIHAMPDLLNLVPYR</sequence>
<evidence type="ECO:0000313" key="1">
    <source>
        <dbReference type="EMBL" id="CAK8691729.1"/>
    </source>
</evidence>
<proteinExistence type="predicted"/>
<keyword evidence="2" id="KW-1185">Reference proteome</keyword>
<name>A0ABP0GLR0_CLALP</name>
<gene>
    <name evidence="1" type="ORF">CVLEPA_LOCUS24489</name>
</gene>
<dbReference type="Proteomes" id="UP001642483">
    <property type="component" value="Unassembled WGS sequence"/>
</dbReference>
<evidence type="ECO:0000313" key="2">
    <source>
        <dbReference type="Proteomes" id="UP001642483"/>
    </source>
</evidence>
<comment type="caution">
    <text evidence="1">The sequence shown here is derived from an EMBL/GenBank/DDBJ whole genome shotgun (WGS) entry which is preliminary data.</text>
</comment>
<protein>
    <submittedName>
        <fullName evidence="1">Uncharacterized protein</fullName>
    </submittedName>
</protein>
<organism evidence="1 2">
    <name type="scientific">Clavelina lepadiformis</name>
    <name type="common">Light-bulb sea squirt</name>
    <name type="synonym">Ascidia lepadiformis</name>
    <dbReference type="NCBI Taxonomy" id="159417"/>
    <lineage>
        <taxon>Eukaryota</taxon>
        <taxon>Metazoa</taxon>
        <taxon>Chordata</taxon>
        <taxon>Tunicata</taxon>
        <taxon>Ascidiacea</taxon>
        <taxon>Aplousobranchia</taxon>
        <taxon>Clavelinidae</taxon>
        <taxon>Clavelina</taxon>
    </lineage>
</organism>
<accession>A0ABP0GLR0</accession>
<reference evidence="1 2" key="1">
    <citation type="submission" date="2024-02" db="EMBL/GenBank/DDBJ databases">
        <authorList>
            <person name="Daric V."/>
            <person name="Darras S."/>
        </authorList>
    </citation>
    <scope>NUCLEOTIDE SEQUENCE [LARGE SCALE GENOMIC DNA]</scope>
</reference>
<dbReference type="EMBL" id="CAWYQH010000119">
    <property type="protein sequence ID" value="CAK8691729.1"/>
    <property type="molecule type" value="Genomic_DNA"/>
</dbReference>